<dbReference type="InterPro" id="IPR005546">
    <property type="entry name" value="Autotransporte_beta"/>
</dbReference>
<protein>
    <submittedName>
        <fullName evidence="4">Autotransporter domain-containing protein</fullName>
    </submittedName>
</protein>
<dbReference type="Pfam" id="PF03797">
    <property type="entry name" value="Autotransporter"/>
    <property type="match status" value="1"/>
</dbReference>
<dbReference type="SMART" id="SM00869">
    <property type="entry name" value="Autotransporter"/>
    <property type="match status" value="1"/>
</dbReference>
<dbReference type="Gene3D" id="2.40.128.130">
    <property type="entry name" value="Autotransporter beta-domain"/>
    <property type="match status" value="1"/>
</dbReference>
<keyword evidence="5" id="KW-1185">Reference proteome</keyword>
<gene>
    <name evidence="4" type="ORF">P9H32_14230</name>
</gene>
<feature type="domain" description="Autotransporter" evidence="3">
    <location>
        <begin position="1047"/>
        <end position="1319"/>
    </location>
</feature>
<dbReference type="EMBL" id="JARVCO010000012">
    <property type="protein sequence ID" value="MDZ8119783.1"/>
    <property type="molecule type" value="Genomic_DNA"/>
</dbReference>
<proteinExistence type="predicted"/>
<evidence type="ECO:0000313" key="4">
    <source>
        <dbReference type="EMBL" id="MDZ8119783.1"/>
    </source>
</evidence>
<dbReference type="SUPFAM" id="SSF103515">
    <property type="entry name" value="Autotransporter"/>
    <property type="match status" value="1"/>
</dbReference>
<accession>A0ABU5N013</accession>
<feature type="chain" id="PRO_5047220104" evidence="2">
    <location>
        <begin position="22"/>
        <end position="1319"/>
    </location>
</feature>
<sequence>MKFTRTTVFLPLIFAVVSAQAQLYKLNDPNGTNAVLSTEETYTRIILGQDQPNNALEITAGGRANVGSLVDIGQQVGATNSSLTVNNGGLLVIGAADTNNLPSGGIVVGDSTGTGELKVGYGSSVETDNLIVGAGAGETGAVVARNGGKITVLEDLTIGTANNSGNTVTIEDESALIIADTLNLKINNITGATENLNELNINRGGSLLVQGDVNSTALSSSENVNFESGSTLGVGGTLTAKDNSINNGINILIDNALSTNHTAQWHADYMDIGTSSSDNSLIVRNGAIAVSTNDISIGTDSSAQNNALSIEGSNSTFTALDRILVGINGKNNEFNVLDGAKADIAADLALGASVSSGNRVRISGTNSMLSVGGNTYVGGSGGSNTLELEDGAAADFQGSVYVGEKSANNRFTLSDSTATIDGKLIIGNAESASGSTGSVSQNSTPNTSGNMASVGTNSTLNLKNGLVVGKEGSGSILNIYDGGSVDVTGDAVIGEASGDNYIYLQRDSNTQFNVTGDLVVGKSEEGSNRFAVYGGTADIGGDLLLGASTNQHEIKNFIHLETTNAALLVSGSLQIGASNSLNTLDVVDGATASASQLLIGAYAGTSNNTVTVSGENASIAISGMVQIGSTNSGGNSILLKNGGTLETAQDHILIGSTNDYLTVADGGILKTLGWDFDAQTNLATNIVFESGSTLHMMGSLYGTNMVEGGLHFLLDGTGSDWDTGTNTLYVGYETDNNTLSLTNGAKATTLTDLHIGFDSSDNIVNVGGSGSVLTVGNNLILGAEIEDWQRNYLNVLDGGQVNVGNDLFVYRGSEITIDPDSSVVIDGNYIQDEYSTLSIGVSSNQASSGNINLVVENDARFTSSYNSDNHDIIRVFDYGIGESNTVTIVKAGGLYLDDHKTTGSSIIGHIATNDLLGFTVNISNETDYAYIILSDFMQESIGGGGNLTGQLLDISSEIDAMADNGDTNAAAMIATIRANYSTEAEIQKVYGDLYDEKQSAVPAHNVINQGIQSVNNQLFMRADTTRARSGQASSAMNRSEGVAGPHQPEQELQGWISGFGSWADKSASDGFAGYNSSLSGFMIGADLSVAPNVLVGLAGGKGSADIDKDNGASADTKSIYAALYSSIGTDSWFGDFSLIYANSDVDAQLDHAIGTTADYNAQNIAFSIGGGKEMIGNYLILTPQASLLGNIYSQEAYKEDAPSAVGRNVDSYSAFYLQSAIGGSASFYMGMGNIIFKPEVRLHWLHEWLADDESLDFKLAGGANNYSMLLQAPEKDIFKLGIGSSAKIGEFLELRADLDTRFGKDYSDYTLLGSLRYQF</sequence>
<dbReference type="Proteomes" id="UP001290861">
    <property type="component" value="Unassembled WGS sequence"/>
</dbReference>
<dbReference type="PROSITE" id="PS51208">
    <property type="entry name" value="AUTOTRANSPORTER"/>
    <property type="match status" value="1"/>
</dbReference>
<evidence type="ECO:0000256" key="1">
    <source>
        <dbReference type="SAM" id="MobiDB-lite"/>
    </source>
</evidence>
<evidence type="ECO:0000259" key="3">
    <source>
        <dbReference type="PROSITE" id="PS51208"/>
    </source>
</evidence>
<organism evidence="4 5">
    <name type="scientific">Pontiella agarivorans</name>
    <dbReference type="NCBI Taxonomy" id="3038953"/>
    <lineage>
        <taxon>Bacteria</taxon>
        <taxon>Pseudomonadati</taxon>
        <taxon>Kiritimatiellota</taxon>
        <taxon>Kiritimatiellia</taxon>
        <taxon>Kiritimatiellales</taxon>
        <taxon>Pontiellaceae</taxon>
        <taxon>Pontiella</taxon>
    </lineage>
</organism>
<dbReference type="RefSeq" id="WP_322609565.1">
    <property type="nucleotide sequence ID" value="NZ_JARVCO010000012.1"/>
</dbReference>
<evidence type="ECO:0000256" key="2">
    <source>
        <dbReference type="SAM" id="SignalP"/>
    </source>
</evidence>
<name>A0ABU5N013_9BACT</name>
<feature type="signal peptide" evidence="2">
    <location>
        <begin position="1"/>
        <end position="21"/>
    </location>
</feature>
<keyword evidence="2" id="KW-0732">Signal</keyword>
<comment type="caution">
    <text evidence="4">The sequence shown here is derived from an EMBL/GenBank/DDBJ whole genome shotgun (WGS) entry which is preliminary data.</text>
</comment>
<reference evidence="4 5" key="1">
    <citation type="journal article" date="2024" name="Appl. Environ. Microbiol.">
        <title>Pontiella agarivorans sp. nov., a novel marine anaerobic bacterium capable of degrading macroalgal polysaccharides and fixing nitrogen.</title>
        <authorList>
            <person name="Liu N."/>
            <person name="Kivenson V."/>
            <person name="Peng X."/>
            <person name="Cui Z."/>
            <person name="Lankiewicz T.S."/>
            <person name="Gosselin K.M."/>
            <person name="English C.J."/>
            <person name="Blair E.M."/>
            <person name="O'Malley M.A."/>
            <person name="Valentine D.L."/>
        </authorList>
    </citation>
    <scope>NUCLEOTIDE SEQUENCE [LARGE SCALE GENOMIC DNA]</scope>
    <source>
        <strain evidence="4 5">NLcol2</strain>
    </source>
</reference>
<evidence type="ECO:0000313" key="5">
    <source>
        <dbReference type="Proteomes" id="UP001290861"/>
    </source>
</evidence>
<dbReference type="InterPro" id="IPR036709">
    <property type="entry name" value="Autotransporte_beta_dom_sf"/>
</dbReference>
<feature type="region of interest" description="Disordered" evidence="1">
    <location>
        <begin position="432"/>
        <end position="455"/>
    </location>
</feature>
<dbReference type="InterPro" id="IPR006315">
    <property type="entry name" value="OM_autotransptr_brl_dom"/>
</dbReference>
<dbReference type="NCBIfam" id="TIGR01414">
    <property type="entry name" value="autotrans_barl"/>
    <property type="match status" value="1"/>
</dbReference>